<dbReference type="Proteomes" id="UP001208017">
    <property type="component" value="Unassembled WGS sequence"/>
</dbReference>
<comment type="caution">
    <text evidence="1">The sequence shown here is derived from an EMBL/GenBank/DDBJ whole genome shotgun (WGS) entry which is preliminary data.</text>
</comment>
<sequence length="215" mass="23978">MKIVKRMLGSLLFVSLVVGGVWVHPYLLPYATERDLPVINPVISDFIRYPDLKALNDASEIVAEVEVIAQQTVQKDDLSIPETRSQVQVVKPIKGVAADQTLNVYESGGPGEAKVLLEGEAGHPPKRKVDFAMEWSPVMSKGGQYLLFLTPSSEPGLYTLTGSVQGKLKIDKETEEAVVTIPREHIRHDHLYWLQQRFGGKHRDNILNAVEKIQD</sequence>
<dbReference type="EMBL" id="JAPMLT010000010">
    <property type="protein sequence ID" value="MCX7571365.1"/>
    <property type="molecule type" value="Genomic_DNA"/>
</dbReference>
<accession>A0ABT3X389</accession>
<organism evidence="1 2">
    <name type="scientific">Tumebacillus lacus</name>
    <dbReference type="NCBI Taxonomy" id="2995335"/>
    <lineage>
        <taxon>Bacteria</taxon>
        <taxon>Bacillati</taxon>
        <taxon>Bacillota</taxon>
        <taxon>Bacilli</taxon>
        <taxon>Bacillales</taxon>
        <taxon>Alicyclobacillaceae</taxon>
        <taxon>Tumebacillus</taxon>
    </lineage>
</organism>
<reference evidence="1 2" key="1">
    <citation type="submission" date="2022-11" db="EMBL/GenBank/DDBJ databases">
        <title>Study of microbial diversity in lake waters.</title>
        <authorList>
            <person name="Zhang J."/>
        </authorList>
    </citation>
    <scope>NUCLEOTIDE SEQUENCE [LARGE SCALE GENOMIC DNA]</scope>
    <source>
        <strain evidence="1 2">DT12</strain>
    </source>
</reference>
<proteinExistence type="predicted"/>
<evidence type="ECO:0000313" key="1">
    <source>
        <dbReference type="EMBL" id="MCX7571365.1"/>
    </source>
</evidence>
<keyword evidence="2" id="KW-1185">Reference proteome</keyword>
<evidence type="ECO:0000313" key="2">
    <source>
        <dbReference type="Proteomes" id="UP001208017"/>
    </source>
</evidence>
<name>A0ABT3X389_9BACL</name>
<dbReference type="RefSeq" id="WP_267152613.1">
    <property type="nucleotide sequence ID" value="NZ_JAPMLT010000010.1"/>
</dbReference>
<gene>
    <name evidence="1" type="ORF">OS242_15555</name>
</gene>
<protein>
    <submittedName>
        <fullName evidence="1">Uncharacterized protein</fullName>
    </submittedName>
</protein>